<name>A0A2P6TJJ0_CHLSO</name>
<keyword evidence="1" id="KW-0732">Signal</keyword>
<feature type="signal peptide" evidence="1">
    <location>
        <begin position="1"/>
        <end position="18"/>
    </location>
</feature>
<keyword evidence="3" id="KW-1185">Reference proteome</keyword>
<feature type="chain" id="PRO_5015154611" evidence="1">
    <location>
        <begin position="19"/>
        <end position="423"/>
    </location>
</feature>
<sequence length="423" mass="43522">MTVRLLLLLSAALLVGAAAPPPEAASTTTTGLAQTRALLAALQKTSPTIAAASGAATARALIAQLDGLKPSSPTAAAGRATPVSMPPALVTSIARLLADVSTQPQLKALMGSGGPLASMAAPYSRAERCKAIRRMAVSQAVKDCYCSATKPQPWPRCDALLHLELQAAAAQLDTVAKQMKASTTNPTAKKSQPARRLMQNKCGDAKALDLIMAATATGCTSLSCSWAVDSIPLSIKLNLNGCAPTMGLSDTNGDGLVGAGDTVKYCQKGSCTSLPFATAAKWETAASYFNAGLAGTVDVCLGFPALTAQLAKFGWVNNGTWCPQTGVTAAWYPLKRQVGLGGRVSAVILSQGVWADLSGSINIANGKTNPACTTFGPLDATWRCAPFCTWGAGQGQLTANLGWKILWMTNTVAKALLNTPVVC</sequence>
<dbReference type="AlphaFoldDB" id="A0A2P6TJJ0"/>
<reference evidence="2 3" key="1">
    <citation type="journal article" date="2018" name="Plant J.">
        <title>Genome sequences of Chlorella sorokiniana UTEX 1602 and Micractinium conductrix SAG 241.80: implications to maltose excretion by a green alga.</title>
        <authorList>
            <person name="Arriola M.B."/>
            <person name="Velmurugan N."/>
            <person name="Zhang Y."/>
            <person name="Plunkett M.H."/>
            <person name="Hondzo H."/>
            <person name="Barney B.M."/>
        </authorList>
    </citation>
    <scope>NUCLEOTIDE SEQUENCE [LARGE SCALE GENOMIC DNA]</scope>
    <source>
        <strain evidence="3">UTEX 1602</strain>
    </source>
</reference>
<dbReference type="EMBL" id="LHPG02000014">
    <property type="protein sequence ID" value="PRW39397.1"/>
    <property type="molecule type" value="Genomic_DNA"/>
</dbReference>
<gene>
    <name evidence="2" type="ORF">C2E21_6931</name>
</gene>
<dbReference type="OrthoDB" id="10343085at2759"/>
<comment type="caution">
    <text evidence="2">The sequence shown here is derived from an EMBL/GenBank/DDBJ whole genome shotgun (WGS) entry which is preliminary data.</text>
</comment>
<organism evidence="2 3">
    <name type="scientific">Chlorella sorokiniana</name>
    <name type="common">Freshwater green alga</name>
    <dbReference type="NCBI Taxonomy" id="3076"/>
    <lineage>
        <taxon>Eukaryota</taxon>
        <taxon>Viridiplantae</taxon>
        <taxon>Chlorophyta</taxon>
        <taxon>core chlorophytes</taxon>
        <taxon>Trebouxiophyceae</taxon>
        <taxon>Chlorellales</taxon>
        <taxon>Chlorellaceae</taxon>
        <taxon>Chlorella clade</taxon>
        <taxon>Chlorella</taxon>
    </lineage>
</organism>
<protein>
    <submittedName>
        <fullName evidence="2">Uncharacterized protein</fullName>
    </submittedName>
</protein>
<evidence type="ECO:0000313" key="2">
    <source>
        <dbReference type="EMBL" id="PRW39397.1"/>
    </source>
</evidence>
<evidence type="ECO:0000313" key="3">
    <source>
        <dbReference type="Proteomes" id="UP000239899"/>
    </source>
</evidence>
<proteinExistence type="predicted"/>
<evidence type="ECO:0000256" key="1">
    <source>
        <dbReference type="SAM" id="SignalP"/>
    </source>
</evidence>
<dbReference type="Proteomes" id="UP000239899">
    <property type="component" value="Unassembled WGS sequence"/>
</dbReference>
<accession>A0A2P6TJJ0</accession>